<feature type="region of interest" description="Disordered" evidence="1">
    <location>
        <begin position="106"/>
        <end position="131"/>
    </location>
</feature>
<reference evidence="2" key="1">
    <citation type="submission" date="2009-11" db="EMBL/GenBank/DDBJ databases">
        <authorList>
            <consortium name="The Broad Institute Genome Sequencing Platform"/>
            <person name="Ward D."/>
            <person name="Feldgarden M."/>
            <person name="Earl A."/>
            <person name="Young S.K."/>
            <person name="Zeng Q."/>
            <person name="Koehrsen M."/>
            <person name="Alvarado L."/>
            <person name="Berlin A."/>
            <person name="Bochicchio J."/>
            <person name="Borenstein D."/>
            <person name="Chapman S.B."/>
            <person name="Chen Z."/>
            <person name="Engels R."/>
            <person name="Freedman E."/>
            <person name="Gellesch M."/>
            <person name="Goldberg J."/>
            <person name="Griggs A."/>
            <person name="Gujja S."/>
            <person name="Heilman E."/>
            <person name="Heiman D."/>
            <person name="Hepburn T."/>
            <person name="Howarth C."/>
            <person name="Jen D."/>
            <person name="Larson L."/>
            <person name="Lewis B."/>
            <person name="Mehta T."/>
            <person name="Park D."/>
            <person name="Pearson M."/>
            <person name="Roberts A."/>
            <person name="Saif S."/>
            <person name="Shea T."/>
            <person name="Shenoy N."/>
            <person name="Sisk P."/>
            <person name="Stolte C."/>
            <person name="Sykes S."/>
            <person name="Thomson T."/>
            <person name="Walk T."/>
            <person name="White J."/>
            <person name="Yandava C."/>
            <person name="Izard J."/>
            <person name="Baranova O.V."/>
            <person name="Blanton J.M."/>
            <person name="Tanner A.C."/>
            <person name="Dewhirst F.E."/>
            <person name="Haas B."/>
            <person name="Nusbaum C."/>
            <person name="Birren B."/>
        </authorList>
    </citation>
    <scope>NUCLEOTIDE SEQUENCE [LARGE SCALE GENOMIC DNA]</scope>
    <source>
        <strain evidence="2">1-1 BBBD Race 1</strain>
    </source>
</reference>
<evidence type="ECO:0000313" key="4">
    <source>
        <dbReference type="Proteomes" id="UP000005240"/>
    </source>
</evidence>
<evidence type="ECO:0000256" key="1">
    <source>
        <dbReference type="SAM" id="MobiDB-lite"/>
    </source>
</evidence>
<dbReference type="Proteomes" id="UP000005240">
    <property type="component" value="Unassembled WGS sequence"/>
</dbReference>
<dbReference type="AlphaFoldDB" id="A0A180GYV0"/>
<accession>A0A180GYV0</accession>
<protein>
    <submittedName>
        <fullName evidence="2 3">Uncharacterized protein</fullName>
    </submittedName>
</protein>
<reference evidence="2" key="2">
    <citation type="submission" date="2016-05" db="EMBL/GenBank/DDBJ databases">
        <title>Comparative analysis highlights variable genome content of wheat rusts and divergence of the mating loci.</title>
        <authorList>
            <person name="Cuomo C.A."/>
            <person name="Bakkeren G."/>
            <person name="Szabo L."/>
            <person name="Khalil H."/>
            <person name="Joly D."/>
            <person name="Goldberg J."/>
            <person name="Young S."/>
            <person name="Zeng Q."/>
            <person name="Fellers J."/>
        </authorList>
    </citation>
    <scope>NUCLEOTIDE SEQUENCE [LARGE SCALE GENOMIC DNA]</scope>
    <source>
        <strain evidence="2">1-1 BBBD Race 1</strain>
    </source>
</reference>
<reference evidence="3" key="4">
    <citation type="submission" date="2025-05" db="UniProtKB">
        <authorList>
            <consortium name="EnsemblFungi"/>
        </authorList>
    </citation>
    <scope>IDENTIFICATION</scope>
    <source>
        <strain evidence="3">isolate 1-1 / race 1 (BBBD)</strain>
    </source>
</reference>
<feature type="region of interest" description="Disordered" evidence="1">
    <location>
        <begin position="166"/>
        <end position="206"/>
    </location>
</feature>
<gene>
    <name evidence="2" type="ORF">PTTG_26075</name>
</gene>
<name>A0A180GYV0_PUCT1</name>
<dbReference type="EnsemblFungi" id="PTTG_26075-t43_1">
    <property type="protein sequence ID" value="PTTG_26075-t43_1-p1"/>
    <property type="gene ID" value="PTTG_26075"/>
</dbReference>
<reference evidence="3 4" key="3">
    <citation type="journal article" date="2017" name="G3 (Bethesda)">
        <title>Comparative analysis highlights variable genome content of wheat rusts and divergence of the mating loci.</title>
        <authorList>
            <person name="Cuomo C.A."/>
            <person name="Bakkeren G."/>
            <person name="Khalil H.B."/>
            <person name="Panwar V."/>
            <person name="Joly D."/>
            <person name="Linning R."/>
            <person name="Sakthikumar S."/>
            <person name="Song X."/>
            <person name="Adiconis X."/>
            <person name="Fan L."/>
            <person name="Goldberg J.M."/>
            <person name="Levin J.Z."/>
            <person name="Young S."/>
            <person name="Zeng Q."/>
            <person name="Anikster Y."/>
            <person name="Bruce M."/>
            <person name="Wang M."/>
            <person name="Yin C."/>
            <person name="McCallum B."/>
            <person name="Szabo L.J."/>
            <person name="Hulbert S."/>
            <person name="Chen X."/>
            <person name="Fellers J.P."/>
        </authorList>
    </citation>
    <scope>NUCLEOTIDE SEQUENCE</scope>
    <source>
        <strain evidence="3">isolate 1-1 / race 1 (BBBD)</strain>
        <strain evidence="4">Isolate 1-1 / race 1 (BBBD)</strain>
    </source>
</reference>
<keyword evidence="4" id="KW-1185">Reference proteome</keyword>
<feature type="compositionally biased region" description="Basic residues" evidence="1">
    <location>
        <begin position="181"/>
        <end position="197"/>
    </location>
</feature>
<sequence length="561" mass="61409">MSQHSGAHLQPPRIPPARRSNDDELEECTAEPAEPSPRKDFQPVPAGRRERISDSRIAPGARPTAIAIPTQIHRPLATHRPQLAPVPARIRARPAQVAQSLHAPLERVQGRTPGPLQAPGPQDAHPQSTPQTEKLLNSFQRLDAFTGTILPSDLMISFSFFKWAPSRESPPESEQQQQQQQHHHHQQQSRPAGKSKKGREDGPGAYLTPNRILHPYWVSKKAGMSVWILCHQDILKHRKKLRPLYRFTHEPKFSPHLADQIASQLVRRVAQESVVLRASLGRPRSGTVASLDHLVGAARPGTTPRISEHPAVASGPVLLRYLKSLLPSSPAGPEDPGPPVGQDLPDPSASLGAILVKSSSLFRQLAALQSPEGSSPAPLSTKQGPAERQDALLFSLDLRDGPVPVWDLEGLLARMAKPPPRAASGTPLVTAAVGGPSTVSAETSLAAVLAGQIDEALRGPGCPLTADPGAYLVPLAERTYPLILALRRATWWLGQGFEPAHFAAIRSMLDEALARKHLRHTQWLHWIRSRNTVEGKIKRNGQLWVPFETRSGTPRKLWRRV</sequence>
<dbReference type="OrthoDB" id="2502966at2759"/>
<dbReference type="EMBL" id="ADAS02000014">
    <property type="protein sequence ID" value="OAV97193.1"/>
    <property type="molecule type" value="Genomic_DNA"/>
</dbReference>
<organism evidence="2">
    <name type="scientific">Puccinia triticina (isolate 1-1 / race 1 (BBBD))</name>
    <name type="common">Brown leaf rust fungus</name>
    <dbReference type="NCBI Taxonomy" id="630390"/>
    <lineage>
        <taxon>Eukaryota</taxon>
        <taxon>Fungi</taxon>
        <taxon>Dikarya</taxon>
        <taxon>Basidiomycota</taxon>
        <taxon>Pucciniomycotina</taxon>
        <taxon>Pucciniomycetes</taxon>
        <taxon>Pucciniales</taxon>
        <taxon>Pucciniaceae</taxon>
        <taxon>Puccinia</taxon>
    </lineage>
</organism>
<feature type="region of interest" description="Disordered" evidence="1">
    <location>
        <begin position="1"/>
        <end position="79"/>
    </location>
</feature>
<evidence type="ECO:0000313" key="2">
    <source>
        <dbReference type="EMBL" id="OAV97193.1"/>
    </source>
</evidence>
<feature type="region of interest" description="Disordered" evidence="1">
    <location>
        <begin position="328"/>
        <end position="348"/>
    </location>
</feature>
<evidence type="ECO:0000313" key="3">
    <source>
        <dbReference type="EnsemblFungi" id="PTTG_26075-t43_1-p1"/>
    </source>
</evidence>
<proteinExistence type="predicted"/>
<dbReference type="VEuPathDB" id="FungiDB:PTTG_26075"/>
<feature type="compositionally biased region" description="Basic and acidic residues" evidence="1">
    <location>
        <begin position="36"/>
        <end position="54"/>
    </location>
</feature>
<dbReference type="STRING" id="630390.A0A180GYV0"/>